<reference evidence="3" key="1">
    <citation type="journal article" date="2019" name="Int. J. Syst. Evol. Microbiol.">
        <title>The Global Catalogue of Microorganisms (GCM) 10K type strain sequencing project: providing services to taxonomists for standard genome sequencing and annotation.</title>
        <authorList>
            <consortium name="The Broad Institute Genomics Platform"/>
            <consortium name="The Broad Institute Genome Sequencing Center for Infectious Disease"/>
            <person name="Wu L."/>
            <person name="Ma J."/>
        </authorList>
    </citation>
    <scope>NUCLEOTIDE SEQUENCE [LARGE SCALE GENOMIC DNA]</scope>
    <source>
        <strain evidence="3">KCTC 52127</strain>
    </source>
</reference>
<dbReference type="PANTHER" id="PTHR43792:SF1">
    <property type="entry name" value="N-ACETYLTRANSFERASE DOMAIN-CONTAINING PROTEIN"/>
    <property type="match status" value="1"/>
</dbReference>
<feature type="domain" description="N-acetyltransferase" evidence="1">
    <location>
        <begin position="12"/>
        <end position="175"/>
    </location>
</feature>
<dbReference type="InterPro" id="IPR016181">
    <property type="entry name" value="Acyl_CoA_acyltransferase"/>
</dbReference>
<evidence type="ECO:0000313" key="2">
    <source>
        <dbReference type="EMBL" id="MFD2566760.1"/>
    </source>
</evidence>
<dbReference type="GO" id="GO:0016746">
    <property type="term" value="F:acyltransferase activity"/>
    <property type="evidence" value="ECO:0007669"/>
    <property type="project" value="UniProtKB-KW"/>
</dbReference>
<proteinExistence type="predicted"/>
<dbReference type="Gene3D" id="3.40.630.30">
    <property type="match status" value="1"/>
</dbReference>
<gene>
    <name evidence="2" type="ORF">ACFSRZ_05215</name>
</gene>
<comment type="caution">
    <text evidence="2">The sequence shown here is derived from an EMBL/GenBank/DDBJ whole genome shotgun (WGS) entry which is preliminary data.</text>
</comment>
<dbReference type="PANTHER" id="PTHR43792">
    <property type="entry name" value="GNAT FAMILY, PUTATIVE (AFU_ORTHOLOGUE AFUA_3G00765)-RELATED-RELATED"/>
    <property type="match status" value="1"/>
</dbReference>
<keyword evidence="2" id="KW-0808">Transferase</keyword>
<organism evidence="2 3">
    <name type="scientific">Pseudotenacibaculum haliotis</name>
    <dbReference type="NCBI Taxonomy" id="1862138"/>
    <lineage>
        <taxon>Bacteria</taxon>
        <taxon>Pseudomonadati</taxon>
        <taxon>Bacteroidota</taxon>
        <taxon>Flavobacteriia</taxon>
        <taxon>Flavobacteriales</taxon>
        <taxon>Flavobacteriaceae</taxon>
        <taxon>Pseudotenacibaculum</taxon>
    </lineage>
</organism>
<accession>A0ABW5LPR3</accession>
<dbReference type="EC" id="2.3.-.-" evidence="2"/>
<dbReference type="SUPFAM" id="SSF55729">
    <property type="entry name" value="Acyl-CoA N-acyltransferases (Nat)"/>
    <property type="match status" value="1"/>
</dbReference>
<dbReference type="PROSITE" id="PS51186">
    <property type="entry name" value="GNAT"/>
    <property type="match status" value="1"/>
</dbReference>
<keyword evidence="2" id="KW-0012">Acyltransferase</keyword>
<dbReference type="InterPro" id="IPR051531">
    <property type="entry name" value="N-acetyltransferase"/>
</dbReference>
<protein>
    <submittedName>
        <fullName evidence="2">GNAT family N-acetyltransferase</fullName>
        <ecNumber evidence="2">2.3.-.-</ecNumber>
    </submittedName>
</protein>
<evidence type="ECO:0000313" key="3">
    <source>
        <dbReference type="Proteomes" id="UP001597508"/>
    </source>
</evidence>
<name>A0ABW5LPR3_9FLAO</name>
<keyword evidence="3" id="KW-1185">Reference proteome</keyword>
<dbReference type="Pfam" id="PF13302">
    <property type="entry name" value="Acetyltransf_3"/>
    <property type="match status" value="1"/>
</dbReference>
<dbReference type="EMBL" id="JBHULH010000001">
    <property type="protein sequence ID" value="MFD2566760.1"/>
    <property type="molecule type" value="Genomic_DNA"/>
</dbReference>
<evidence type="ECO:0000259" key="1">
    <source>
        <dbReference type="PROSITE" id="PS51186"/>
    </source>
</evidence>
<dbReference type="Proteomes" id="UP001597508">
    <property type="component" value="Unassembled WGS sequence"/>
</dbReference>
<dbReference type="RefSeq" id="WP_379665463.1">
    <property type="nucleotide sequence ID" value="NZ_JBHULH010000001.1"/>
</dbReference>
<dbReference type="InterPro" id="IPR000182">
    <property type="entry name" value="GNAT_dom"/>
</dbReference>
<sequence>MNNNYLFTSERLGFRNWQDDDLEEFASMNADPEVMEHFPKVLTKQETFDFIKRLQKHFEERGYNYFATEIVETGEFIGFIGLAYQDYETAFTPAVDIGWRLKRSSWGKGYATEGAKRCLEYAFDDLKLDHVVSVCVLANENSENVMNKIGMVKKGTFNHPKLKEYPALEKCVWYEIQKN</sequence>